<dbReference type="WBParaSite" id="PS1159_v2.g6566.t1">
    <property type="protein sequence ID" value="PS1159_v2.g6566.t1"/>
    <property type="gene ID" value="PS1159_v2.g6566"/>
</dbReference>
<evidence type="ECO:0000313" key="1">
    <source>
        <dbReference type="Proteomes" id="UP000887580"/>
    </source>
</evidence>
<evidence type="ECO:0000313" key="2">
    <source>
        <dbReference type="WBParaSite" id="PS1159_v2.g6566.t1"/>
    </source>
</evidence>
<name>A0AC35GNE0_9BILA</name>
<reference evidence="2" key="1">
    <citation type="submission" date="2022-11" db="UniProtKB">
        <authorList>
            <consortium name="WormBaseParasite"/>
        </authorList>
    </citation>
    <scope>IDENTIFICATION</scope>
</reference>
<sequence>MDVIKTATKNPGKCIISIWIISGLVLILSIFLWVGFPPIFKAIVHSQLKLSQADDGQLSKTSFLWSKPPIKNVMKFYIFNVSNIDDVTYFGAKPALVEVGPFAVWEIENKKEYSFNEDQTKVWYKNYKTYIYNREMSCDVCDYDAIVSIPNLPGLGAFQELTNPKYKVSEFVQQLYSIGIMLLGEYSFVQVKFGELVFDGYADALLSAAHSELVKDISLTFNIQYFNQSTFIPIPVPDMKRLAFFYQYNNTNDEEYWIDSGKNDVNNLGKVLSWGNLTILPESWYSTSQSRMINGSDSGTFQHPDMKESDRLQIFMSFLCRSLYMDFSHKVNIDGIPTFEFHSPPSVFDTTLEENIGMQYENFERINYVPNWPNCIRNTTADCTNFTIEDCRIYENFCHPCCNGSFYNGTYLLPPGVFPVKCYPGHIKEPPFVVFISAPHYAYSPKELVDTVHGLSPKLPEHIPFIYNHEPTSGMVTKVLFQFQISAPLFRNPKFIITANMANVLLPFLQVTATGGLNSNAHNLVKSSFVTIPLVIFILKIVTLVLAFFIAFMAFAINYRKNSKSFKRLLGIRTANGSI</sequence>
<protein>
    <submittedName>
        <fullName evidence="2">Uncharacterized protein</fullName>
    </submittedName>
</protein>
<proteinExistence type="predicted"/>
<dbReference type="Proteomes" id="UP000887580">
    <property type="component" value="Unplaced"/>
</dbReference>
<accession>A0AC35GNE0</accession>
<organism evidence="1 2">
    <name type="scientific">Panagrolaimus sp. PS1159</name>
    <dbReference type="NCBI Taxonomy" id="55785"/>
    <lineage>
        <taxon>Eukaryota</taxon>
        <taxon>Metazoa</taxon>
        <taxon>Ecdysozoa</taxon>
        <taxon>Nematoda</taxon>
        <taxon>Chromadorea</taxon>
        <taxon>Rhabditida</taxon>
        <taxon>Tylenchina</taxon>
        <taxon>Panagrolaimomorpha</taxon>
        <taxon>Panagrolaimoidea</taxon>
        <taxon>Panagrolaimidae</taxon>
        <taxon>Panagrolaimus</taxon>
    </lineage>
</organism>